<feature type="compositionally biased region" description="Low complexity" evidence="1">
    <location>
        <begin position="160"/>
        <end position="170"/>
    </location>
</feature>
<evidence type="ECO:0000256" key="1">
    <source>
        <dbReference type="SAM" id="MobiDB-lite"/>
    </source>
</evidence>
<protein>
    <recommendedName>
        <fullName evidence="4">Zn(2)-C6 fungal-type domain-containing protein</fullName>
    </recommendedName>
</protein>
<feature type="compositionally biased region" description="Low complexity" evidence="1">
    <location>
        <begin position="233"/>
        <end position="249"/>
    </location>
</feature>
<feature type="region of interest" description="Disordered" evidence="1">
    <location>
        <begin position="305"/>
        <end position="382"/>
    </location>
</feature>
<evidence type="ECO:0008006" key="4">
    <source>
        <dbReference type="Google" id="ProtNLM"/>
    </source>
</evidence>
<evidence type="ECO:0000313" key="3">
    <source>
        <dbReference type="Proteomes" id="UP000054007"/>
    </source>
</evidence>
<accession>A0A0D7AS16</accession>
<dbReference type="AlphaFoldDB" id="A0A0D7AS16"/>
<feature type="compositionally biased region" description="Pro residues" evidence="1">
    <location>
        <begin position="120"/>
        <end position="136"/>
    </location>
</feature>
<evidence type="ECO:0000313" key="2">
    <source>
        <dbReference type="EMBL" id="KIY60795.1"/>
    </source>
</evidence>
<feature type="region of interest" description="Disordered" evidence="1">
    <location>
        <begin position="94"/>
        <end position="195"/>
    </location>
</feature>
<proteinExistence type="predicted"/>
<dbReference type="EMBL" id="KN881251">
    <property type="protein sequence ID" value="KIY60795.1"/>
    <property type="molecule type" value="Genomic_DNA"/>
</dbReference>
<name>A0A0D7AS16_9AGAR</name>
<dbReference type="Proteomes" id="UP000054007">
    <property type="component" value="Unassembled WGS sequence"/>
</dbReference>
<organism evidence="2 3">
    <name type="scientific">Cylindrobasidium torrendii FP15055 ss-10</name>
    <dbReference type="NCBI Taxonomy" id="1314674"/>
    <lineage>
        <taxon>Eukaryota</taxon>
        <taxon>Fungi</taxon>
        <taxon>Dikarya</taxon>
        <taxon>Basidiomycota</taxon>
        <taxon>Agaricomycotina</taxon>
        <taxon>Agaricomycetes</taxon>
        <taxon>Agaricomycetidae</taxon>
        <taxon>Agaricales</taxon>
        <taxon>Marasmiineae</taxon>
        <taxon>Physalacriaceae</taxon>
        <taxon>Cylindrobasidium</taxon>
    </lineage>
</organism>
<feature type="region of interest" description="Disordered" evidence="1">
    <location>
        <begin position="231"/>
        <end position="253"/>
    </location>
</feature>
<keyword evidence="3" id="KW-1185">Reference proteome</keyword>
<sequence length="382" mass="42254">MSAVERKDEELTAQWALIMDVFPFLPTTTFSTFPGVVIPELTDGDKHDDESKFAFQNRRAGIAMQNQELRKAQGVWMANNGKDFLQAVKEATTKDKLRKAKGKATSSSNPAQASRGAAKMPPPPPPPPPPSAPTPTPRTTRSSSKRGRSDSESELPAPKRSSVSQEQSVSRRTRSHKAPVKATVVKEEEPTLQDNPCTRCEADDEDCWRFSRRICVRCSSEKLECSFRRPRNRSAGGRMRATTRTTSSSPDELSDAITSIAETLTRINDGIRLHNAMFAVQNDWLQADAPFLALVQGHRQTYGSPVPVGTGAHARAGQSPVADSLDGNANDNDEREKDELQEDKEPDDEEKEEDKEPDDDEEEDDEREDAQGSGHAKRRRGS</sequence>
<gene>
    <name evidence="2" type="ORF">CYLTODRAFT_460410</name>
</gene>
<feature type="compositionally biased region" description="Acidic residues" evidence="1">
    <location>
        <begin position="339"/>
        <end position="368"/>
    </location>
</feature>
<reference evidence="2 3" key="1">
    <citation type="journal article" date="2015" name="Fungal Genet. Biol.">
        <title>Evolution of novel wood decay mechanisms in Agaricales revealed by the genome sequences of Fistulina hepatica and Cylindrobasidium torrendii.</title>
        <authorList>
            <person name="Floudas D."/>
            <person name="Held B.W."/>
            <person name="Riley R."/>
            <person name="Nagy L.G."/>
            <person name="Koehler G."/>
            <person name="Ransdell A.S."/>
            <person name="Younus H."/>
            <person name="Chow J."/>
            <person name="Chiniquy J."/>
            <person name="Lipzen A."/>
            <person name="Tritt A."/>
            <person name="Sun H."/>
            <person name="Haridas S."/>
            <person name="LaButti K."/>
            <person name="Ohm R.A."/>
            <person name="Kues U."/>
            <person name="Blanchette R.A."/>
            <person name="Grigoriev I.V."/>
            <person name="Minto R.E."/>
            <person name="Hibbett D.S."/>
        </authorList>
    </citation>
    <scope>NUCLEOTIDE SEQUENCE [LARGE SCALE GENOMIC DNA]</scope>
    <source>
        <strain evidence="2 3">FP15055 ss-10</strain>
    </source>
</reference>